<dbReference type="PIRSF" id="PIRSF006728">
    <property type="entry name" value="CinA"/>
    <property type="match status" value="1"/>
</dbReference>
<dbReference type="InterPro" id="IPR008136">
    <property type="entry name" value="CinA_C"/>
</dbReference>
<dbReference type="InterPro" id="IPR001453">
    <property type="entry name" value="MoaB/Mog_dom"/>
</dbReference>
<dbReference type="Gene3D" id="3.40.980.10">
    <property type="entry name" value="MoaB/Mog-like domain"/>
    <property type="match status" value="1"/>
</dbReference>
<dbReference type="SUPFAM" id="SSF142433">
    <property type="entry name" value="CinA-like"/>
    <property type="match status" value="1"/>
</dbReference>
<dbReference type="OrthoDB" id="9801454at2"/>
<dbReference type="SMART" id="SM00852">
    <property type="entry name" value="MoCF_biosynth"/>
    <property type="match status" value="1"/>
</dbReference>
<name>A0A315ZFK1_SEDFL</name>
<dbReference type="PANTHER" id="PTHR13939">
    <property type="entry name" value="NICOTINAMIDE-NUCLEOTIDE AMIDOHYDROLASE PNCC"/>
    <property type="match status" value="1"/>
</dbReference>
<dbReference type="Pfam" id="PF02464">
    <property type="entry name" value="CinA"/>
    <property type="match status" value="1"/>
</dbReference>
<dbReference type="InterPro" id="IPR041424">
    <property type="entry name" value="CinA_KH"/>
</dbReference>
<dbReference type="Gene3D" id="3.30.70.2860">
    <property type="match status" value="1"/>
</dbReference>
<reference evidence="3 4" key="1">
    <citation type="submission" date="2018-03" db="EMBL/GenBank/DDBJ databases">
        <title>Genomic Encyclopedia of Archaeal and Bacterial Type Strains, Phase II (KMG-II): from individual species to whole genera.</title>
        <authorList>
            <person name="Goeker M."/>
        </authorList>
    </citation>
    <scope>NUCLEOTIDE SEQUENCE [LARGE SCALE GENOMIC DNA]</scope>
    <source>
        <strain evidence="3 4">DSM 28229</strain>
    </source>
</reference>
<dbReference type="InterPro" id="IPR050101">
    <property type="entry name" value="CinA"/>
</dbReference>
<dbReference type="RefSeq" id="WP_109616580.1">
    <property type="nucleotide sequence ID" value="NZ_QGDO01000001.1"/>
</dbReference>
<evidence type="ECO:0000256" key="1">
    <source>
        <dbReference type="HAMAP-Rule" id="MF_00226"/>
    </source>
</evidence>
<feature type="domain" description="MoaB/Mog" evidence="2">
    <location>
        <begin position="7"/>
        <end position="174"/>
    </location>
</feature>
<keyword evidence="4" id="KW-1185">Reference proteome</keyword>
<sequence>MTAIKAEIITIGDEILYGQITDTNSQWMSERLTEIGVKVIRKTAIGDTKEAITEALDKAKKEAQIVLMTGGLGPTKDDITKKTLANYFDTELIFNENVYENIGRLLRQFGRELTEQNKNQAEVLKICDVLQNEVGTAPGMWIDHEGCVFVSMPGVPHEMKFLMSEHVLPRLEEKYIPGHIIHKVIRTIGIPESKLSQMLEDWELALPENIGLAYLPKLGQVRLRLTAVGEDKEAIELQLESEVLKLKSIVTKGIYAEEDIELEEVVGIILKQRDMTVATAESCTGGNVANKITDISGSSAYFKGGIIPYSNEIKMDQLGVRAETLEKYGAVSEQTAKEMAENVRKKFNASVGISTTGIAGPTGGTPDKPVGTIWIGYSDGKKTEAKLLNITRGRKINVQYTTTAVLRLLWSNLANEN</sequence>
<dbReference type="Gene3D" id="3.90.950.20">
    <property type="entry name" value="CinA-like"/>
    <property type="match status" value="1"/>
</dbReference>
<dbReference type="NCBIfam" id="TIGR00200">
    <property type="entry name" value="cinA_nterm"/>
    <property type="match status" value="1"/>
</dbReference>
<dbReference type="HAMAP" id="MF_00226_B">
    <property type="entry name" value="CinA_B"/>
    <property type="match status" value="1"/>
</dbReference>
<comment type="caution">
    <text evidence="3">The sequence shown here is derived from an EMBL/GenBank/DDBJ whole genome shotgun (WGS) entry which is preliminary data.</text>
</comment>
<dbReference type="SUPFAM" id="SSF53218">
    <property type="entry name" value="Molybdenum cofactor biosynthesis proteins"/>
    <property type="match status" value="1"/>
</dbReference>
<evidence type="ECO:0000259" key="2">
    <source>
        <dbReference type="SMART" id="SM00852"/>
    </source>
</evidence>
<dbReference type="AlphaFoldDB" id="A0A315ZFK1"/>
<dbReference type="PANTHER" id="PTHR13939:SF0">
    <property type="entry name" value="NMN AMIDOHYDROLASE-LIKE PROTEIN YFAY"/>
    <property type="match status" value="1"/>
</dbReference>
<dbReference type="Pfam" id="PF18146">
    <property type="entry name" value="CinA_KH"/>
    <property type="match status" value="1"/>
</dbReference>
<protein>
    <recommendedName>
        <fullName evidence="1">CinA-like protein</fullName>
    </recommendedName>
</protein>
<proteinExistence type="inferred from homology"/>
<gene>
    <name evidence="3" type="ORF">BC781_101716</name>
</gene>
<comment type="similarity">
    <text evidence="1">Belongs to the CinA family.</text>
</comment>
<dbReference type="Pfam" id="PF00994">
    <property type="entry name" value="MoCF_biosynth"/>
    <property type="match status" value="1"/>
</dbReference>
<dbReference type="NCBIfam" id="NF001813">
    <property type="entry name" value="PRK00549.1"/>
    <property type="match status" value="1"/>
</dbReference>
<dbReference type="NCBIfam" id="TIGR00199">
    <property type="entry name" value="PncC_domain"/>
    <property type="match status" value="1"/>
</dbReference>
<dbReference type="NCBIfam" id="TIGR00177">
    <property type="entry name" value="molyb_syn"/>
    <property type="match status" value="1"/>
</dbReference>
<dbReference type="EMBL" id="QGDO01000001">
    <property type="protein sequence ID" value="PWJ44366.1"/>
    <property type="molecule type" value="Genomic_DNA"/>
</dbReference>
<dbReference type="InterPro" id="IPR036425">
    <property type="entry name" value="MoaB/Mog-like_dom_sf"/>
</dbReference>
<dbReference type="InterPro" id="IPR008135">
    <property type="entry name" value="Competence-induced_CinA"/>
</dbReference>
<evidence type="ECO:0000313" key="3">
    <source>
        <dbReference type="EMBL" id="PWJ44366.1"/>
    </source>
</evidence>
<organism evidence="3 4">
    <name type="scientific">Sediminitomix flava</name>
    <dbReference type="NCBI Taxonomy" id="379075"/>
    <lineage>
        <taxon>Bacteria</taxon>
        <taxon>Pseudomonadati</taxon>
        <taxon>Bacteroidota</taxon>
        <taxon>Cytophagia</taxon>
        <taxon>Cytophagales</taxon>
        <taxon>Flammeovirgaceae</taxon>
        <taxon>Sediminitomix</taxon>
    </lineage>
</organism>
<dbReference type="InterPro" id="IPR036653">
    <property type="entry name" value="CinA-like_C"/>
</dbReference>
<dbReference type="CDD" id="cd00885">
    <property type="entry name" value="cinA"/>
    <property type="match status" value="1"/>
</dbReference>
<dbReference type="Proteomes" id="UP000245535">
    <property type="component" value="Unassembled WGS sequence"/>
</dbReference>
<accession>A0A315ZFK1</accession>
<evidence type="ECO:0000313" key="4">
    <source>
        <dbReference type="Proteomes" id="UP000245535"/>
    </source>
</evidence>